<keyword evidence="1" id="KW-0732">Signal</keyword>
<reference evidence="3 4" key="1">
    <citation type="submission" date="2018-08" db="EMBL/GenBank/DDBJ databases">
        <title>A genome reference for cultivated species of the human gut microbiota.</title>
        <authorList>
            <person name="Zou Y."/>
            <person name="Xue W."/>
            <person name="Luo G."/>
        </authorList>
    </citation>
    <scope>NUCLEOTIDE SEQUENCE [LARGE SCALE GENOMIC DNA]</scope>
    <source>
        <strain evidence="3 4">AM34-17</strain>
    </source>
</reference>
<dbReference type="Proteomes" id="UP000286260">
    <property type="component" value="Unassembled WGS sequence"/>
</dbReference>
<evidence type="ECO:0000259" key="2">
    <source>
        <dbReference type="Pfam" id="PF19910"/>
    </source>
</evidence>
<accession>A0A3R6BBQ4</accession>
<evidence type="ECO:0000256" key="1">
    <source>
        <dbReference type="SAM" id="SignalP"/>
    </source>
</evidence>
<evidence type="ECO:0000313" key="3">
    <source>
        <dbReference type="EMBL" id="RHC88974.1"/>
    </source>
</evidence>
<organism evidence="3 4">
    <name type="scientific">Parabacteroides merdae</name>
    <dbReference type="NCBI Taxonomy" id="46503"/>
    <lineage>
        <taxon>Bacteria</taxon>
        <taxon>Pseudomonadati</taxon>
        <taxon>Bacteroidota</taxon>
        <taxon>Bacteroidia</taxon>
        <taxon>Bacteroidales</taxon>
        <taxon>Tannerellaceae</taxon>
        <taxon>Parabacteroides</taxon>
    </lineage>
</organism>
<proteinExistence type="predicted"/>
<dbReference type="InterPro" id="IPR045963">
    <property type="entry name" value="DUF6383"/>
</dbReference>
<sequence>MNKKFSTLVASVMLAASVSAGAQTNPSGEYKSGSSYLLGNGTDFITVVGDMVNGYTLEFANANAISGLESVNKALWTVEVQEGVQGATPKFVFINKSTGIPFALDLSKAVKCGDALPTGYQLKLNAGYSNDWYNGLNAHEITTAAPLMTYFKAGSDSVAFIHKASGGELVLLKATTEDMKSQAFKIQPYKANEVVLTAEDLNTNLRSNPDKNGWFSLNFDPDVVENTYDNIFTKTELQAEEIEGGTNVYLKAKGVEVGKAKAQGYIVVDTAYIKGTENNRKLISFTHAAFNDAKRLRGSYMFRFTYDPTADSMSIKVDSYYDKSDAQGTNGSWWTELNSYDSDRGDGRYVRLAELTKVRELTLGKKAEVNTRIYTDLSASKYIPTTLESGVYMIKLNTNKPWEKNLNGAYKIAKLNGTFTWELEERNERFEHMPATHWIVEKQGNTSTAAVKVTNREFQDMNSYMAGQLYKVEGSDAVFFYNYGSIDTLQFVKVDAEIAADKYLGYKHLTDEECAARVYSFNYLHGLNMDTYLNVPEGKDSIVRVDEKGGKAWFQLEKVVKEDSYGSQAAITGVAKLVRDVYRIKVRDAQKLDKDNLYLRYDSDLKKYVTTEDGGADVFFLKENNEVEGCYYALIQANLIDTYDKNKKHTGTLVKDHLIKTYELNLDNEWVEVTHDFKSSAYASRKVSVDDNTLDLTQNSVDNDGQEVRVSAFAIAHNESPLYRRFNVADLEENANDAPNVMKFFRINSTEKEYLYEDFNSKYSAGKGTGFLGVEGKGDNVNAAMYVDTAYVNRNTLMPQYLIAVGPSIVEGDTTICDVCGKLDCDHSKVTRGYTEGRYLINLIDSVKKYDNTANKDKYTWNQTYKRLAFVQARHMGDSLIIMTPKPTAADTIDLAGNKHNPAAFSFRLLTDENNNFLIESESWNNKNEEFEGGIAPTGKGGWIKIQNGVPVIVNVSYAEAARQAEIFNSEVTDEKPTDNEEIATSEVTVIAGAGQVTIANAAGKKVVVSNILGQTVVNTVITSDNAVIAAPQGVVVVAVEGEEAVKAIVK</sequence>
<dbReference type="RefSeq" id="WP_122203946.1">
    <property type="nucleotide sequence ID" value="NZ_QSII01000003.1"/>
</dbReference>
<evidence type="ECO:0000313" key="4">
    <source>
        <dbReference type="Proteomes" id="UP000286260"/>
    </source>
</evidence>
<dbReference type="Pfam" id="PF19910">
    <property type="entry name" value="DUF6383"/>
    <property type="match status" value="1"/>
</dbReference>
<gene>
    <name evidence="3" type="ORF">DW828_03330</name>
</gene>
<name>A0A3R6BBQ4_9BACT</name>
<feature type="chain" id="PRO_5018637739" description="DUF6383 domain-containing protein" evidence="1">
    <location>
        <begin position="23"/>
        <end position="1051"/>
    </location>
</feature>
<dbReference type="AlphaFoldDB" id="A0A3R6BBQ4"/>
<feature type="signal peptide" evidence="1">
    <location>
        <begin position="1"/>
        <end position="22"/>
    </location>
</feature>
<protein>
    <recommendedName>
        <fullName evidence="2">DUF6383 domain-containing protein</fullName>
    </recommendedName>
</protein>
<comment type="caution">
    <text evidence="3">The sequence shown here is derived from an EMBL/GenBank/DDBJ whole genome shotgun (WGS) entry which is preliminary data.</text>
</comment>
<feature type="domain" description="DUF6383" evidence="2">
    <location>
        <begin position="977"/>
        <end position="1050"/>
    </location>
</feature>
<dbReference type="EMBL" id="QSII01000003">
    <property type="protein sequence ID" value="RHC88974.1"/>
    <property type="molecule type" value="Genomic_DNA"/>
</dbReference>